<keyword evidence="3" id="KW-0378">Hydrolase</keyword>
<evidence type="ECO:0000259" key="1">
    <source>
        <dbReference type="SMART" id="SM00849"/>
    </source>
</evidence>
<name>A0A177ICG5_9CORY</name>
<feature type="domain" description="Metallo-beta-lactamase" evidence="1">
    <location>
        <begin position="16"/>
        <end position="179"/>
    </location>
</feature>
<evidence type="ECO:0000313" key="3">
    <source>
        <dbReference type="EMBL" id="OAH25795.1"/>
    </source>
</evidence>
<dbReference type="SMART" id="SM00849">
    <property type="entry name" value="Lactamase_B"/>
    <property type="match status" value="1"/>
</dbReference>
<dbReference type="Proteomes" id="UP000544551">
    <property type="component" value="Unassembled WGS sequence"/>
</dbReference>
<reference evidence="2 5" key="3">
    <citation type="submission" date="2020-04" db="EMBL/GenBank/DDBJ databases">
        <authorList>
            <person name="Hitch T.C.A."/>
            <person name="Wylensek D."/>
            <person name="Clavel T."/>
        </authorList>
    </citation>
    <scope>NUCLEOTIDE SEQUENCE [LARGE SCALE GENOMIC DNA]</scope>
    <source>
        <strain evidence="2 5">BL-383-APC-3D</strain>
    </source>
</reference>
<accession>A0A177ICG5</accession>
<dbReference type="InterPro" id="IPR051453">
    <property type="entry name" value="MBL_Glyoxalase_II"/>
</dbReference>
<dbReference type="Proteomes" id="UP000076947">
    <property type="component" value="Unassembled WGS sequence"/>
</dbReference>
<dbReference type="PANTHER" id="PTHR46233:SF1">
    <property type="entry name" value="CONSERVED PROTEIN"/>
    <property type="match status" value="1"/>
</dbReference>
<dbReference type="STRING" id="1705.CA21670_06490"/>
<dbReference type="OrthoDB" id="2971563at2"/>
<dbReference type="GO" id="GO:0016787">
    <property type="term" value="F:hydrolase activity"/>
    <property type="evidence" value="ECO:0007669"/>
    <property type="project" value="UniProtKB-KW"/>
</dbReference>
<gene>
    <name evidence="3" type="ORF">AYJ05_10385</name>
    <name evidence="2" type="ORF">HF853_11660</name>
</gene>
<dbReference type="Gene3D" id="3.60.15.10">
    <property type="entry name" value="Ribonuclease Z/Hydroxyacylglutathione hydrolase-like"/>
    <property type="match status" value="1"/>
</dbReference>
<sequence>MTNEITLHHISVSEMDNNCYLLTSGNEGLLIDAADDAPAILAMAEKAGVKITKVLTTHRHWDHVRALEEVLAATGATHYAAFLESPALPAPVDVELQHDDTIEFGGRNHDVIILRGHTPGGAALAVNLDGVPQLFVGDSLFPGGVGKTNSEGDFVRLYKDVTERLFDIYPDEAVVWPGHGKATTLGDERPQLGTWWDRRW</sequence>
<keyword evidence="4" id="KW-1185">Reference proteome</keyword>
<dbReference type="Pfam" id="PF00753">
    <property type="entry name" value="Lactamase_B"/>
    <property type="match status" value="1"/>
</dbReference>
<reference evidence="4" key="2">
    <citation type="submission" date="2016-02" db="EMBL/GenBank/DDBJ databases">
        <authorList>
            <person name="Kaur G."/>
            <person name="Nair G.R."/>
            <person name="Mayilraj S."/>
        </authorList>
    </citation>
    <scope>NUCLEOTIDE SEQUENCE [LARGE SCALE GENOMIC DNA]</scope>
    <source>
        <strain evidence="4">GA-15</strain>
    </source>
</reference>
<dbReference type="EMBL" id="LSTQ01000025">
    <property type="protein sequence ID" value="OAH25795.1"/>
    <property type="molecule type" value="Genomic_DNA"/>
</dbReference>
<evidence type="ECO:0000313" key="4">
    <source>
        <dbReference type="Proteomes" id="UP000076947"/>
    </source>
</evidence>
<dbReference type="InterPro" id="IPR001279">
    <property type="entry name" value="Metallo-B-lactamas"/>
</dbReference>
<reference evidence="3" key="1">
    <citation type="submission" date="2016-02" db="EMBL/GenBank/DDBJ databases">
        <authorList>
            <person name="Wen L."/>
            <person name="He K."/>
            <person name="Yang H."/>
        </authorList>
    </citation>
    <scope>NUCLEOTIDE SEQUENCE [LARGE SCALE GENOMIC DNA]</scope>
    <source>
        <strain evidence="3">GA-15</strain>
    </source>
</reference>
<evidence type="ECO:0000313" key="2">
    <source>
        <dbReference type="EMBL" id="NME90313.1"/>
    </source>
</evidence>
<comment type="caution">
    <text evidence="3">The sequence shown here is derived from an EMBL/GenBank/DDBJ whole genome shotgun (WGS) entry which is preliminary data.</text>
</comment>
<dbReference type="AlphaFoldDB" id="A0A177ICG5"/>
<evidence type="ECO:0000313" key="5">
    <source>
        <dbReference type="Proteomes" id="UP000544551"/>
    </source>
</evidence>
<proteinExistence type="predicted"/>
<dbReference type="EMBL" id="JABAFZ010000011">
    <property type="protein sequence ID" value="NME90313.1"/>
    <property type="molecule type" value="Genomic_DNA"/>
</dbReference>
<dbReference type="PANTHER" id="PTHR46233">
    <property type="entry name" value="HYDROXYACYLGLUTATHIONE HYDROLASE GLOC"/>
    <property type="match status" value="1"/>
</dbReference>
<dbReference type="InterPro" id="IPR036866">
    <property type="entry name" value="RibonucZ/Hydroxyglut_hydro"/>
</dbReference>
<dbReference type="RefSeq" id="WP_066840692.1">
    <property type="nucleotide sequence ID" value="NZ_CP132192.1"/>
</dbReference>
<protein>
    <submittedName>
        <fullName evidence="2">MBL fold metallo-hydrolase</fullName>
    </submittedName>
    <submittedName>
        <fullName evidence="3">Zn-dependent hydrolase</fullName>
    </submittedName>
</protein>
<dbReference type="CDD" id="cd06262">
    <property type="entry name" value="metallo-hydrolase-like_MBL-fold"/>
    <property type="match status" value="1"/>
</dbReference>
<organism evidence="3 4">
    <name type="scientific">Corynebacterium stationis</name>
    <dbReference type="NCBI Taxonomy" id="1705"/>
    <lineage>
        <taxon>Bacteria</taxon>
        <taxon>Bacillati</taxon>
        <taxon>Actinomycetota</taxon>
        <taxon>Actinomycetes</taxon>
        <taxon>Mycobacteriales</taxon>
        <taxon>Corynebacteriaceae</taxon>
        <taxon>Corynebacterium</taxon>
    </lineage>
</organism>
<dbReference type="SUPFAM" id="SSF56281">
    <property type="entry name" value="Metallo-hydrolase/oxidoreductase"/>
    <property type="match status" value="1"/>
</dbReference>